<accession>A0A396IIL7</accession>
<dbReference type="InterPro" id="IPR050796">
    <property type="entry name" value="SCF_F-box_component"/>
</dbReference>
<dbReference type="EMBL" id="PSQE01000003">
    <property type="protein sequence ID" value="RHN65469.1"/>
    <property type="molecule type" value="Genomic_DNA"/>
</dbReference>
<dbReference type="InterPro" id="IPR013187">
    <property type="entry name" value="F-box-assoc_dom_typ3"/>
</dbReference>
<sequence>MFNNCRCGTAMWSEILCRLPVRLLLQLRCLCKFFNTLISDSKFTKKHLHMSTYRHHLILSSKDESHVMSYPLHCIFNSVTINANKLHFPFNKHYFSVVGSCDGILCLVSYRHPVILWNPSIRKFAKLPYLENPIKGGCYTTYGFGYVPLTGNYKVVTVFNHVSGNGPNKAKLKVHTLGTNNWRTIEGDFPVGGYSSLIFVSSMLNWIVSSDPFYNVVSFNLVNESHQKLLPPNFGGEDVNDVILGVLLILKFIGSKNL</sequence>
<evidence type="ECO:0000313" key="4">
    <source>
        <dbReference type="EMBL" id="RHN65469.1"/>
    </source>
</evidence>
<reference evidence="4" key="1">
    <citation type="journal article" date="2018" name="Nat. Plants">
        <title>Whole-genome landscape of Medicago truncatula symbiotic genes.</title>
        <authorList>
            <person name="Pecrix Y."/>
            <person name="Gamas P."/>
            <person name="Carrere S."/>
        </authorList>
    </citation>
    <scope>NUCLEOTIDE SEQUENCE</scope>
    <source>
        <tissue evidence="4">Leaves</tissue>
    </source>
</reference>
<dbReference type="Pfam" id="PF00646">
    <property type="entry name" value="F-box"/>
    <property type="match status" value="1"/>
</dbReference>
<feature type="chain" id="PRO_5017183365" evidence="1">
    <location>
        <begin position="27"/>
        <end position="258"/>
    </location>
</feature>
<dbReference type="InterPro" id="IPR036047">
    <property type="entry name" value="F-box-like_dom_sf"/>
</dbReference>
<name>A0A396IIL7_MEDTR</name>
<dbReference type="OrthoDB" id="591557at2759"/>
<keyword evidence="1" id="KW-0732">Signal</keyword>
<dbReference type="Pfam" id="PF08268">
    <property type="entry name" value="FBA_3"/>
    <property type="match status" value="1"/>
</dbReference>
<feature type="domain" description="F-box associated beta-propeller type 3" evidence="3">
    <location>
        <begin position="57"/>
        <end position="224"/>
    </location>
</feature>
<proteinExistence type="predicted"/>
<dbReference type="Proteomes" id="UP000265566">
    <property type="component" value="Chromosome 3"/>
</dbReference>
<feature type="domain" description="F-box" evidence="2">
    <location>
        <begin position="12"/>
        <end position="46"/>
    </location>
</feature>
<dbReference type="Gramene" id="rna13310">
    <property type="protein sequence ID" value="RHN65469.1"/>
    <property type="gene ID" value="gene13310"/>
</dbReference>
<dbReference type="PANTHER" id="PTHR31672">
    <property type="entry name" value="BNACNNG10540D PROTEIN"/>
    <property type="match status" value="1"/>
</dbReference>
<comment type="caution">
    <text evidence="4">The sequence shown here is derived from an EMBL/GenBank/DDBJ whole genome shotgun (WGS) entry which is preliminary data.</text>
</comment>
<dbReference type="InterPro" id="IPR001810">
    <property type="entry name" value="F-box_dom"/>
</dbReference>
<feature type="signal peptide" evidence="1">
    <location>
        <begin position="1"/>
        <end position="26"/>
    </location>
</feature>
<evidence type="ECO:0000259" key="3">
    <source>
        <dbReference type="Pfam" id="PF08268"/>
    </source>
</evidence>
<dbReference type="AlphaFoldDB" id="A0A396IIL7"/>
<organism evidence="4">
    <name type="scientific">Medicago truncatula</name>
    <name type="common">Barrel medic</name>
    <name type="synonym">Medicago tribuloides</name>
    <dbReference type="NCBI Taxonomy" id="3880"/>
    <lineage>
        <taxon>Eukaryota</taxon>
        <taxon>Viridiplantae</taxon>
        <taxon>Streptophyta</taxon>
        <taxon>Embryophyta</taxon>
        <taxon>Tracheophyta</taxon>
        <taxon>Spermatophyta</taxon>
        <taxon>Magnoliopsida</taxon>
        <taxon>eudicotyledons</taxon>
        <taxon>Gunneridae</taxon>
        <taxon>Pentapetalae</taxon>
        <taxon>rosids</taxon>
        <taxon>fabids</taxon>
        <taxon>Fabales</taxon>
        <taxon>Fabaceae</taxon>
        <taxon>Papilionoideae</taxon>
        <taxon>50 kb inversion clade</taxon>
        <taxon>NPAAA clade</taxon>
        <taxon>Hologalegina</taxon>
        <taxon>IRL clade</taxon>
        <taxon>Trifolieae</taxon>
        <taxon>Medicago</taxon>
    </lineage>
</organism>
<dbReference type="InterPro" id="IPR017451">
    <property type="entry name" value="F-box-assoc_interact_dom"/>
</dbReference>
<dbReference type="SUPFAM" id="SSF81383">
    <property type="entry name" value="F-box domain"/>
    <property type="match status" value="1"/>
</dbReference>
<evidence type="ECO:0000256" key="1">
    <source>
        <dbReference type="SAM" id="SignalP"/>
    </source>
</evidence>
<dbReference type="PANTHER" id="PTHR31672:SF13">
    <property type="entry name" value="F-BOX PROTEIN CPR30-LIKE"/>
    <property type="match status" value="1"/>
</dbReference>
<dbReference type="NCBIfam" id="TIGR01640">
    <property type="entry name" value="F_box_assoc_1"/>
    <property type="match status" value="1"/>
</dbReference>
<protein>
    <submittedName>
        <fullName evidence="4">Putative F-box domain-containing protein</fullName>
    </submittedName>
</protein>
<evidence type="ECO:0000259" key="2">
    <source>
        <dbReference type="Pfam" id="PF00646"/>
    </source>
</evidence>
<gene>
    <name evidence="4" type="ORF">MtrunA17_Chr3g0080231</name>
</gene>